<dbReference type="OrthoDB" id="3247418at2759"/>
<reference evidence="1" key="1">
    <citation type="submission" date="2020-11" db="EMBL/GenBank/DDBJ databases">
        <authorList>
            <consortium name="DOE Joint Genome Institute"/>
            <person name="Ahrendt S."/>
            <person name="Riley R."/>
            <person name="Andreopoulos W."/>
            <person name="Labutti K."/>
            <person name="Pangilinan J."/>
            <person name="Ruiz-Duenas F.J."/>
            <person name="Barrasa J.M."/>
            <person name="Sanchez-Garcia M."/>
            <person name="Camarero S."/>
            <person name="Miyauchi S."/>
            <person name="Serrano A."/>
            <person name="Linde D."/>
            <person name="Babiker R."/>
            <person name="Drula E."/>
            <person name="Ayuso-Fernandez I."/>
            <person name="Pacheco R."/>
            <person name="Padilla G."/>
            <person name="Ferreira P."/>
            <person name="Barriuso J."/>
            <person name="Kellner H."/>
            <person name="Castanera R."/>
            <person name="Alfaro M."/>
            <person name="Ramirez L."/>
            <person name="Pisabarro A.G."/>
            <person name="Kuo A."/>
            <person name="Tritt A."/>
            <person name="Lipzen A."/>
            <person name="He G."/>
            <person name="Yan M."/>
            <person name="Ng V."/>
            <person name="Cullen D."/>
            <person name="Martin F."/>
            <person name="Rosso M.-N."/>
            <person name="Henrissat B."/>
            <person name="Hibbett D."/>
            <person name="Martinez A.T."/>
            <person name="Grigoriev I.V."/>
        </authorList>
    </citation>
    <scope>NUCLEOTIDE SEQUENCE</scope>
    <source>
        <strain evidence="1">CBS 506.95</strain>
    </source>
</reference>
<feature type="non-terminal residue" evidence="1">
    <location>
        <position position="156"/>
    </location>
</feature>
<organism evidence="1 2">
    <name type="scientific">Crepidotus variabilis</name>
    <dbReference type="NCBI Taxonomy" id="179855"/>
    <lineage>
        <taxon>Eukaryota</taxon>
        <taxon>Fungi</taxon>
        <taxon>Dikarya</taxon>
        <taxon>Basidiomycota</taxon>
        <taxon>Agaricomycotina</taxon>
        <taxon>Agaricomycetes</taxon>
        <taxon>Agaricomycetidae</taxon>
        <taxon>Agaricales</taxon>
        <taxon>Agaricineae</taxon>
        <taxon>Crepidotaceae</taxon>
        <taxon>Crepidotus</taxon>
    </lineage>
</organism>
<evidence type="ECO:0000313" key="2">
    <source>
        <dbReference type="Proteomes" id="UP000807306"/>
    </source>
</evidence>
<gene>
    <name evidence="1" type="ORF">CPB83DRAFT_724911</name>
</gene>
<protein>
    <recommendedName>
        <fullName evidence="3">DUF4218 domain-containing protein</fullName>
    </recommendedName>
</protein>
<evidence type="ECO:0000313" key="1">
    <source>
        <dbReference type="EMBL" id="KAF9534443.1"/>
    </source>
</evidence>
<sequence length="156" mass="17621">DLEAISVSSWMTSVPHNLGNTSHGKLKADQWRALGTGLVITIATLQTTTVEHAEAYLTHITAYLNGIRALFPKYKLHSNHHLAVHIYNFLKLFGPVHSWWTFPFECLIRALQCMPSNFIIGELEEMISRAYTRSSNLCAILDKFGCPKVIQKSRPI</sequence>
<dbReference type="EMBL" id="MU157826">
    <property type="protein sequence ID" value="KAF9534443.1"/>
    <property type="molecule type" value="Genomic_DNA"/>
</dbReference>
<name>A0A9P6EQX0_9AGAR</name>
<dbReference type="AlphaFoldDB" id="A0A9P6EQX0"/>
<keyword evidence="2" id="KW-1185">Reference proteome</keyword>
<accession>A0A9P6EQX0</accession>
<dbReference type="Proteomes" id="UP000807306">
    <property type="component" value="Unassembled WGS sequence"/>
</dbReference>
<feature type="non-terminal residue" evidence="1">
    <location>
        <position position="1"/>
    </location>
</feature>
<comment type="caution">
    <text evidence="1">The sequence shown here is derived from an EMBL/GenBank/DDBJ whole genome shotgun (WGS) entry which is preliminary data.</text>
</comment>
<proteinExistence type="predicted"/>
<evidence type="ECO:0008006" key="3">
    <source>
        <dbReference type="Google" id="ProtNLM"/>
    </source>
</evidence>